<comment type="subcellular location">
    <subcellularLocation>
        <location evidence="1 6">Bacterial flagellum basal body</location>
    </subcellularLocation>
</comment>
<protein>
    <recommendedName>
        <fullName evidence="3 6">Flagellar basal body rod protein FlgB</fullName>
    </recommendedName>
</protein>
<feature type="domain" description="Flagellar basal body rod protein N-terminal" evidence="7">
    <location>
        <begin position="18"/>
        <end position="36"/>
    </location>
</feature>
<keyword evidence="4 6" id="KW-0975">Bacterial flagellum</keyword>
<dbReference type="GO" id="GO:0071973">
    <property type="term" value="P:bacterial-type flagellum-dependent cell motility"/>
    <property type="evidence" value="ECO:0007669"/>
    <property type="project" value="InterPro"/>
</dbReference>
<proteinExistence type="inferred from homology"/>
<keyword evidence="9" id="KW-1185">Reference proteome</keyword>
<gene>
    <name evidence="8" type="ordered locus">B488_01980</name>
</gene>
<dbReference type="GO" id="GO:0030694">
    <property type="term" value="C:bacterial-type flagellum basal body, rod"/>
    <property type="evidence" value="ECO:0007669"/>
    <property type="project" value="InterPro"/>
</dbReference>
<evidence type="ECO:0000256" key="6">
    <source>
        <dbReference type="PIRNR" id="PIRNR002889"/>
    </source>
</evidence>
<dbReference type="eggNOG" id="COG1815">
    <property type="taxonomic scope" value="Bacteria"/>
</dbReference>
<evidence type="ECO:0000256" key="1">
    <source>
        <dbReference type="ARBA" id="ARBA00004117"/>
    </source>
</evidence>
<comment type="subunit">
    <text evidence="6">The basal body constitutes a major portion of the flagellar organelle and consists of a number of rings mounted on a central rod.</text>
</comment>
<keyword evidence="8" id="KW-0969">Cilium</keyword>
<dbReference type="PATRIC" id="fig|1215343.11.peg.207"/>
<reference evidence="8 9" key="1">
    <citation type="journal article" date="2012" name="Stand. Genomic Sci.">
        <title>Complete genome sequence of Liberibacter crescens BT-1.</title>
        <authorList>
            <person name="Leonard M.T."/>
            <person name="Fagen J.R."/>
            <person name="Davis-Richardson A.G."/>
            <person name="Davis M.J."/>
            <person name="Triplett E.W."/>
        </authorList>
    </citation>
    <scope>NUCLEOTIDE SEQUENCE [LARGE SCALE GENOMIC DNA]</scope>
    <source>
        <strain evidence="8 9">BT-1</strain>
    </source>
</reference>
<evidence type="ECO:0000256" key="5">
    <source>
        <dbReference type="ARBA" id="ARBA00024934"/>
    </source>
</evidence>
<dbReference type="InterPro" id="IPR001444">
    <property type="entry name" value="Flag_bb_rod_N"/>
</dbReference>
<dbReference type="RefSeq" id="WP_015272618.1">
    <property type="nucleotide sequence ID" value="NC_019907.1"/>
</dbReference>
<dbReference type="HOGENOM" id="CLU_125463_2_0_5"/>
<evidence type="ECO:0000313" key="8">
    <source>
        <dbReference type="EMBL" id="AGA64191.1"/>
    </source>
</evidence>
<sequence length="127" mass="14183">MQTIRFFEFASKHAEWLSVRQKVVSENIANASTPHYRAQDITPFQESLGKGFGMACTHKSHINRSENGQSIKKVNAAFDQEIGVQVSGNTVGLTNELMKSGEIKHQYELNTLLVSRINTMTMLVVKG</sequence>
<dbReference type="InterPro" id="IPR006300">
    <property type="entry name" value="FlgB"/>
</dbReference>
<keyword evidence="8" id="KW-0282">Flagellum</keyword>
<evidence type="ECO:0000256" key="4">
    <source>
        <dbReference type="ARBA" id="ARBA00023143"/>
    </source>
</evidence>
<keyword evidence="8" id="KW-0966">Cell projection</keyword>
<dbReference type="PIRSF" id="PIRSF002889">
    <property type="entry name" value="Rod_FlgB"/>
    <property type="match status" value="1"/>
</dbReference>
<evidence type="ECO:0000256" key="2">
    <source>
        <dbReference type="ARBA" id="ARBA00009677"/>
    </source>
</evidence>
<organism evidence="8 9">
    <name type="scientific">Liberibacter crescens (strain BT-1)</name>
    <dbReference type="NCBI Taxonomy" id="1215343"/>
    <lineage>
        <taxon>Bacteria</taxon>
        <taxon>Pseudomonadati</taxon>
        <taxon>Pseudomonadota</taxon>
        <taxon>Alphaproteobacteria</taxon>
        <taxon>Hyphomicrobiales</taxon>
        <taxon>Rhizobiaceae</taxon>
        <taxon>Liberibacter</taxon>
    </lineage>
</organism>
<dbReference type="Proteomes" id="UP000010799">
    <property type="component" value="Chromosome"/>
</dbReference>
<dbReference type="Pfam" id="PF00460">
    <property type="entry name" value="Flg_bb_rod"/>
    <property type="match status" value="1"/>
</dbReference>
<dbReference type="EMBL" id="CP003789">
    <property type="protein sequence ID" value="AGA64191.1"/>
    <property type="molecule type" value="Genomic_DNA"/>
</dbReference>
<evidence type="ECO:0000256" key="3">
    <source>
        <dbReference type="ARBA" id="ARBA00014376"/>
    </source>
</evidence>
<dbReference type="STRING" id="1215343.B488_01980"/>
<comment type="function">
    <text evidence="5 6">Structural component of flagellum, the bacterial motility apparatus. Part of the rod structure of flagellar basal body.</text>
</comment>
<evidence type="ECO:0000259" key="7">
    <source>
        <dbReference type="Pfam" id="PF00460"/>
    </source>
</evidence>
<dbReference type="AlphaFoldDB" id="L0EUX8"/>
<dbReference type="KEGG" id="lcc:B488_01980"/>
<name>L0EUX8_LIBCB</name>
<comment type="similarity">
    <text evidence="2 6">Belongs to the flagella basal body rod proteins family.</text>
</comment>
<accession>L0EUX8</accession>
<evidence type="ECO:0000313" key="9">
    <source>
        <dbReference type="Proteomes" id="UP000010799"/>
    </source>
</evidence>